<reference evidence="2" key="1">
    <citation type="submission" date="2021-01" db="EMBL/GenBank/DDBJ databases">
        <authorList>
            <person name="Eckstrom K.M.E."/>
        </authorList>
    </citation>
    <scope>NUCLEOTIDE SEQUENCE</scope>
    <source>
        <strain evidence="2">UVCC 0001</strain>
    </source>
</reference>
<comment type="caution">
    <text evidence="2">The sequence shown here is derived from an EMBL/GenBank/DDBJ whole genome shotgun (WGS) entry which is preliminary data.</text>
</comment>
<keyword evidence="1" id="KW-1133">Transmembrane helix</keyword>
<feature type="transmembrane region" description="Helical" evidence="1">
    <location>
        <begin position="63"/>
        <end position="85"/>
    </location>
</feature>
<sequence>MCAWVWVLQIFQAIWVLVAITGQRWPSNAPSFLLFSATLLVMNTLICRDLLGMHSYSQMEATVWDNVAVAGFCTAAATQYLFIFFGPAHYRAFGAESKHGRPMSQNLEL</sequence>
<feature type="transmembrane region" description="Helical" evidence="1">
    <location>
        <begin position="29"/>
        <end position="51"/>
    </location>
</feature>
<keyword evidence="1" id="KW-0812">Transmembrane</keyword>
<gene>
    <name evidence="2" type="ORF">QBZ16_000957</name>
</gene>
<keyword evidence="3" id="KW-1185">Reference proteome</keyword>
<proteinExistence type="predicted"/>
<keyword evidence="1" id="KW-0472">Membrane</keyword>
<evidence type="ECO:0000313" key="3">
    <source>
        <dbReference type="Proteomes" id="UP001255856"/>
    </source>
</evidence>
<dbReference type="Proteomes" id="UP001255856">
    <property type="component" value="Unassembled WGS sequence"/>
</dbReference>
<name>A0AAD9IHP9_PROWI</name>
<dbReference type="EMBL" id="JASFZW010000010">
    <property type="protein sequence ID" value="KAK2076432.1"/>
    <property type="molecule type" value="Genomic_DNA"/>
</dbReference>
<protein>
    <submittedName>
        <fullName evidence="2">Uncharacterized protein</fullName>
    </submittedName>
</protein>
<dbReference type="AlphaFoldDB" id="A0AAD9IHP9"/>
<organism evidence="2 3">
    <name type="scientific">Prototheca wickerhamii</name>
    <dbReference type="NCBI Taxonomy" id="3111"/>
    <lineage>
        <taxon>Eukaryota</taxon>
        <taxon>Viridiplantae</taxon>
        <taxon>Chlorophyta</taxon>
        <taxon>core chlorophytes</taxon>
        <taxon>Trebouxiophyceae</taxon>
        <taxon>Chlorellales</taxon>
        <taxon>Chlorellaceae</taxon>
        <taxon>Prototheca</taxon>
    </lineage>
</organism>
<evidence type="ECO:0000313" key="2">
    <source>
        <dbReference type="EMBL" id="KAK2076432.1"/>
    </source>
</evidence>
<evidence type="ECO:0000256" key="1">
    <source>
        <dbReference type="SAM" id="Phobius"/>
    </source>
</evidence>
<accession>A0AAD9IHP9</accession>